<accession>A0A6A6C6F2</accession>
<feature type="compositionally biased region" description="Basic and acidic residues" evidence="1">
    <location>
        <begin position="177"/>
        <end position="191"/>
    </location>
</feature>
<dbReference type="PANTHER" id="PTHR35519:SF2">
    <property type="entry name" value="PH DOMAIN PROTEIN"/>
    <property type="match status" value="1"/>
</dbReference>
<dbReference type="AlphaFoldDB" id="A0A6A6C6F2"/>
<reference evidence="3" key="1">
    <citation type="journal article" date="2020" name="Stud. Mycol.">
        <title>101 Dothideomycetes genomes: a test case for predicting lifestyles and emergence of pathogens.</title>
        <authorList>
            <person name="Haridas S."/>
            <person name="Albert R."/>
            <person name="Binder M."/>
            <person name="Bloem J."/>
            <person name="Labutti K."/>
            <person name="Salamov A."/>
            <person name="Andreopoulos B."/>
            <person name="Baker S."/>
            <person name="Barry K."/>
            <person name="Bills G."/>
            <person name="Bluhm B."/>
            <person name="Cannon C."/>
            <person name="Castanera R."/>
            <person name="Culley D."/>
            <person name="Daum C."/>
            <person name="Ezra D."/>
            <person name="Gonzalez J."/>
            <person name="Henrissat B."/>
            <person name="Kuo A."/>
            <person name="Liang C."/>
            <person name="Lipzen A."/>
            <person name="Lutzoni F."/>
            <person name="Magnuson J."/>
            <person name="Mondo S."/>
            <person name="Nolan M."/>
            <person name="Ohm R."/>
            <person name="Pangilinan J."/>
            <person name="Park H.-J."/>
            <person name="Ramirez L."/>
            <person name="Alfaro M."/>
            <person name="Sun H."/>
            <person name="Tritt A."/>
            <person name="Yoshinaga Y."/>
            <person name="Zwiers L.-H."/>
            <person name="Turgeon B."/>
            <person name="Goodwin S."/>
            <person name="Spatafora J."/>
            <person name="Crous P."/>
            <person name="Grigoriev I."/>
        </authorList>
    </citation>
    <scope>NUCLEOTIDE SEQUENCE</scope>
    <source>
        <strain evidence="3">ATCC 36951</strain>
    </source>
</reference>
<organism evidence="3 4">
    <name type="scientific">Zasmidium cellare ATCC 36951</name>
    <dbReference type="NCBI Taxonomy" id="1080233"/>
    <lineage>
        <taxon>Eukaryota</taxon>
        <taxon>Fungi</taxon>
        <taxon>Dikarya</taxon>
        <taxon>Ascomycota</taxon>
        <taxon>Pezizomycotina</taxon>
        <taxon>Dothideomycetes</taxon>
        <taxon>Dothideomycetidae</taxon>
        <taxon>Mycosphaerellales</taxon>
        <taxon>Mycosphaerellaceae</taxon>
        <taxon>Zasmidium</taxon>
    </lineage>
</organism>
<evidence type="ECO:0000313" key="3">
    <source>
        <dbReference type="EMBL" id="KAF2161329.1"/>
    </source>
</evidence>
<sequence length="283" mass="32128">MAQVVGKYAANKFLKKQMKGYEGKKVETGDDPYFAMVEDPKRPGKLKKVKKQIPAYIPEHDAMILASVRRKAYRLDMCLFNFLGIRFGWEAVIGLIPVAGDGIGVFFALLVMKKAMQVEGGLDNSIKLRMLINIALDFIVGLVPLIGDLADAAFKCNTKNLRLLEVTLDKKYKPRNLHPDERDLVGVDKEKRRQNRQSGIYAPQDPPPATAFEDFSDEEEERIRAAERQASGRVQEPRPTRAPEDRRGGGGWFSSVKQGSRREQRPQNEMREARRQETGQVRR</sequence>
<dbReference type="OrthoDB" id="2103474at2759"/>
<keyword evidence="2" id="KW-0472">Membrane</keyword>
<dbReference type="RefSeq" id="XP_033662218.1">
    <property type="nucleotide sequence ID" value="XM_033814156.1"/>
</dbReference>
<feature type="region of interest" description="Disordered" evidence="1">
    <location>
        <begin position="177"/>
        <end position="283"/>
    </location>
</feature>
<evidence type="ECO:0008006" key="5">
    <source>
        <dbReference type="Google" id="ProtNLM"/>
    </source>
</evidence>
<feature type="compositionally biased region" description="Basic and acidic residues" evidence="1">
    <location>
        <begin position="235"/>
        <end position="248"/>
    </location>
</feature>
<dbReference type="EMBL" id="ML993620">
    <property type="protein sequence ID" value="KAF2161329.1"/>
    <property type="molecule type" value="Genomic_DNA"/>
</dbReference>
<dbReference type="PANTHER" id="PTHR35519">
    <property type="entry name" value="MEMBRANE PROTEINS"/>
    <property type="match status" value="1"/>
</dbReference>
<evidence type="ECO:0000256" key="1">
    <source>
        <dbReference type="SAM" id="MobiDB-lite"/>
    </source>
</evidence>
<keyword evidence="2" id="KW-1133">Transmembrane helix</keyword>
<dbReference type="GeneID" id="54567428"/>
<keyword evidence="4" id="KW-1185">Reference proteome</keyword>
<dbReference type="InterPro" id="IPR025187">
    <property type="entry name" value="DUF4112"/>
</dbReference>
<feature type="transmembrane region" description="Helical" evidence="2">
    <location>
        <begin position="91"/>
        <end position="111"/>
    </location>
</feature>
<name>A0A6A6C6F2_ZASCE</name>
<gene>
    <name evidence="3" type="ORF">M409DRAFT_59322</name>
</gene>
<keyword evidence="2" id="KW-0812">Transmembrane</keyword>
<feature type="compositionally biased region" description="Basic and acidic residues" evidence="1">
    <location>
        <begin position="260"/>
        <end position="277"/>
    </location>
</feature>
<proteinExistence type="predicted"/>
<protein>
    <recommendedName>
        <fullName evidence="5">PH domain-containing protein</fullName>
    </recommendedName>
</protein>
<dbReference type="Pfam" id="PF13430">
    <property type="entry name" value="DUF4112"/>
    <property type="match status" value="1"/>
</dbReference>
<dbReference type="Proteomes" id="UP000799537">
    <property type="component" value="Unassembled WGS sequence"/>
</dbReference>
<evidence type="ECO:0000313" key="4">
    <source>
        <dbReference type="Proteomes" id="UP000799537"/>
    </source>
</evidence>
<evidence type="ECO:0000256" key="2">
    <source>
        <dbReference type="SAM" id="Phobius"/>
    </source>
</evidence>
<feature type="transmembrane region" description="Helical" evidence="2">
    <location>
        <begin position="131"/>
        <end position="150"/>
    </location>
</feature>